<dbReference type="Pfam" id="PF14748">
    <property type="entry name" value="P5CR_dimer"/>
    <property type="match status" value="1"/>
</dbReference>
<evidence type="ECO:0000313" key="8">
    <source>
        <dbReference type="EMBL" id="MDX6806389.1"/>
    </source>
</evidence>
<comment type="caution">
    <text evidence="8">The sequence shown here is derived from an EMBL/GenBank/DDBJ whole genome shotgun (WGS) entry which is preliminary data.</text>
</comment>
<keyword evidence="2 4" id="KW-0521">NADP</keyword>
<comment type="catalytic activity">
    <reaction evidence="4">
        <text>L-proline + NADP(+) = (S)-1-pyrroline-5-carboxylate + NADPH + 2 H(+)</text>
        <dbReference type="Rhea" id="RHEA:14109"/>
        <dbReference type="ChEBI" id="CHEBI:15378"/>
        <dbReference type="ChEBI" id="CHEBI:17388"/>
        <dbReference type="ChEBI" id="CHEBI:57783"/>
        <dbReference type="ChEBI" id="CHEBI:58349"/>
        <dbReference type="ChEBI" id="CHEBI:60039"/>
        <dbReference type="EC" id="1.5.1.2"/>
    </reaction>
</comment>
<dbReference type="InterPro" id="IPR008927">
    <property type="entry name" value="6-PGluconate_DH-like_C_sf"/>
</dbReference>
<dbReference type="Pfam" id="PF03807">
    <property type="entry name" value="F420_oxidored"/>
    <property type="match status" value="1"/>
</dbReference>
<dbReference type="EC" id="1.5.1.2" evidence="4 5"/>
<dbReference type="HAMAP" id="MF_01925">
    <property type="entry name" value="P5C_reductase"/>
    <property type="match status" value="1"/>
</dbReference>
<evidence type="ECO:0000256" key="5">
    <source>
        <dbReference type="NCBIfam" id="TIGR00112"/>
    </source>
</evidence>
<evidence type="ECO:0000256" key="4">
    <source>
        <dbReference type="HAMAP-Rule" id="MF_01925"/>
    </source>
</evidence>
<organism evidence="8 9">
    <name type="scientific">Terrihabitans rhizophilus</name>
    <dbReference type="NCBI Taxonomy" id="3092662"/>
    <lineage>
        <taxon>Bacteria</taxon>
        <taxon>Pseudomonadati</taxon>
        <taxon>Pseudomonadota</taxon>
        <taxon>Alphaproteobacteria</taxon>
        <taxon>Hyphomicrobiales</taxon>
        <taxon>Terrihabitans</taxon>
    </lineage>
</organism>
<dbReference type="InterPro" id="IPR000304">
    <property type="entry name" value="Pyrroline-COOH_reductase"/>
</dbReference>
<comment type="function">
    <text evidence="4">Catalyzes the reduction of 1-pyrroline-5-carboxylate (PCA) to L-proline.</text>
</comment>
<accession>A0ABU4RNG6</accession>
<evidence type="ECO:0000259" key="6">
    <source>
        <dbReference type="Pfam" id="PF03807"/>
    </source>
</evidence>
<keyword evidence="4" id="KW-0641">Proline biosynthesis</keyword>
<proteinExistence type="inferred from homology"/>
<keyword evidence="3 4" id="KW-0560">Oxidoreductase</keyword>
<dbReference type="SUPFAM" id="SSF51735">
    <property type="entry name" value="NAD(P)-binding Rossmann-fold domains"/>
    <property type="match status" value="1"/>
</dbReference>
<dbReference type="RefSeq" id="WP_319844519.1">
    <property type="nucleotide sequence ID" value="NZ_JAXAFJ010000005.1"/>
</dbReference>
<dbReference type="PANTHER" id="PTHR11645:SF0">
    <property type="entry name" value="PYRROLINE-5-CARBOXYLATE REDUCTASE 3"/>
    <property type="match status" value="1"/>
</dbReference>
<comment type="similarity">
    <text evidence="1 4">Belongs to the pyrroline-5-carboxylate reductase family.</text>
</comment>
<dbReference type="Gene3D" id="1.10.3730.10">
    <property type="entry name" value="ProC C-terminal domain-like"/>
    <property type="match status" value="1"/>
</dbReference>
<dbReference type="GO" id="GO:0004735">
    <property type="term" value="F:pyrroline-5-carboxylate reductase activity"/>
    <property type="evidence" value="ECO:0007669"/>
    <property type="project" value="UniProtKB-EC"/>
</dbReference>
<dbReference type="PIRSF" id="PIRSF000193">
    <property type="entry name" value="Pyrrol-5-carb_rd"/>
    <property type="match status" value="1"/>
</dbReference>
<comment type="subcellular location">
    <subcellularLocation>
        <location evidence="4">Cytoplasm</location>
    </subcellularLocation>
</comment>
<dbReference type="Gene3D" id="3.40.50.720">
    <property type="entry name" value="NAD(P)-binding Rossmann-like Domain"/>
    <property type="match status" value="1"/>
</dbReference>
<dbReference type="SUPFAM" id="SSF48179">
    <property type="entry name" value="6-phosphogluconate dehydrogenase C-terminal domain-like"/>
    <property type="match status" value="1"/>
</dbReference>
<keyword evidence="4" id="KW-0028">Amino-acid biosynthesis</keyword>
<gene>
    <name evidence="4 8" type="primary">proC</name>
    <name evidence="8" type="ORF">SCD90_09955</name>
</gene>
<evidence type="ECO:0000259" key="7">
    <source>
        <dbReference type="Pfam" id="PF14748"/>
    </source>
</evidence>
<comment type="pathway">
    <text evidence="4">Amino-acid biosynthesis; L-proline biosynthesis; L-proline from L-glutamate 5-semialdehyde: step 1/1.</text>
</comment>
<keyword evidence="4" id="KW-0963">Cytoplasm</keyword>
<dbReference type="InterPro" id="IPR036291">
    <property type="entry name" value="NAD(P)-bd_dom_sf"/>
</dbReference>
<dbReference type="InterPro" id="IPR028939">
    <property type="entry name" value="P5C_Rdtase_cat_N"/>
</dbReference>
<sequence>MNPPGPLLVIGAGKMASALLEGWLALGVDPSAVFAVDPSPAPEVAAALEKAGVQLNAASIPAPSVVLLAVKPQMLEAARATLEAHVGPGALLISVLAGKSIATLEAGLPAGVAVIRTMPNTPAAVGRGVTALIANNAATGEQKALADALLRAVGDVVWLEDESSIDALTAISGCGPAYVFLLAECLAKAGMEAGLPQGMAAHLARATVTGAGELLHRSDLEPDVLRRNVTSPGGVTAAALDVLMGPSGFEPLLKEAVERAVAKSRELGA</sequence>
<name>A0ABU4RNG6_9HYPH</name>
<dbReference type="NCBIfam" id="TIGR00112">
    <property type="entry name" value="proC"/>
    <property type="match status" value="1"/>
</dbReference>
<reference evidence="8 9" key="1">
    <citation type="submission" date="2023-11" db="EMBL/GenBank/DDBJ databases">
        <authorList>
            <person name="Bao R."/>
        </authorList>
    </citation>
    <scope>NUCLEOTIDE SEQUENCE [LARGE SCALE GENOMIC DNA]</scope>
    <source>
        <strain evidence="8 9">PJ23</strain>
    </source>
</reference>
<feature type="domain" description="Pyrroline-5-carboxylate reductase catalytic N-terminal" evidence="6">
    <location>
        <begin position="9"/>
        <end position="98"/>
    </location>
</feature>
<evidence type="ECO:0000256" key="3">
    <source>
        <dbReference type="ARBA" id="ARBA00023002"/>
    </source>
</evidence>
<dbReference type="EMBL" id="JAXAFJ010000005">
    <property type="protein sequence ID" value="MDX6806389.1"/>
    <property type="molecule type" value="Genomic_DNA"/>
</dbReference>
<dbReference type="InterPro" id="IPR029036">
    <property type="entry name" value="P5CR_dimer"/>
</dbReference>
<evidence type="ECO:0000313" key="9">
    <source>
        <dbReference type="Proteomes" id="UP001274321"/>
    </source>
</evidence>
<dbReference type="PANTHER" id="PTHR11645">
    <property type="entry name" value="PYRROLINE-5-CARBOXYLATE REDUCTASE"/>
    <property type="match status" value="1"/>
</dbReference>
<evidence type="ECO:0000256" key="2">
    <source>
        <dbReference type="ARBA" id="ARBA00022857"/>
    </source>
</evidence>
<comment type="catalytic activity">
    <reaction evidence="4">
        <text>L-proline + NAD(+) = (S)-1-pyrroline-5-carboxylate + NADH + 2 H(+)</text>
        <dbReference type="Rhea" id="RHEA:14105"/>
        <dbReference type="ChEBI" id="CHEBI:15378"/>
        <dbReference type="ChEBI" id="CHEBI:17388"/>
        <dbReference type="ChEBI" id="CHEBI:57540"/>
        <dbReference type="ChEBI" id="CHEBI:57945"/>
        <dbReference type="ChEBI" id="CHEBI:60039"/>
        <dbReference type="EC" id="1.5.1.2"/>
    </reaction>
</comment>
<feature type="domain" description="Pyrroline-5-carboxylate reductase dimerisation" evidence="7">
    <location>
        <begin position="162"/>
        <end position="267"/>
    </location>
</feature>
<dbReference type="Proteomes" id="UP001274321">
    <property type="component" value="Unassembled WGS sequence"/>
</dbReference>
<evidence type="ECO:0000256" key="1">
    <source>
        <dbReference type="ARBA" id="ARBA00005525"/>
    </source>
</evidence>
<protein>
    <recommendedName>
        <fullName evidence="4 5">Pyrroline-5-carboxylate reductase</fullName>
        <shortName evidence="4">P5C reductase</shortName>
        <shortName evidence="4">P5CR</shortName>
        <ecNumber evidence="4 5">1.5.1.2</ecNumber>
    </recommendedName>
    <alternativeName>
        <fullName evidence="4">PCA reductase</fullName>
    </alternativeName>
</protein>
<keyword evidence="9" id="KW-1185">Reference proteome</keyword>